<keyword evidence="4" id="KW-0238">DNA-binding</keyword>
<keyword evidence="11" id="KW-1185">Reference proteome</keyword>
<dbReference type="Pfam" id="PF00270">
    <property type="entry name" value="DEAD"/>
    <property type="match status" value="1"/>
</dbReference>
<dbReference type="PROSITE" id="PS51194">
    <property type="entry name" value="HELICASE_CTER"/>
    <property type="match status" value="1"/>
</dbReference>
<protein>
    <recommendedName>
        <fullName evidence="7">DNA 3'-5' helicase</fullName>
        <ecNumber evidence="7">5.6.2.4</ecNumber>
    </recommendedName>
</protein>
<dbReference type="PANTHER" id="PTHR13710:SF105">
    <property type="entry name" value="ATP-DEPENDENT DNA HELICASE Q1"/>
    <property type="match status" value="1"/>
</dbReference>
<organism evidence="10 11">
    <name type="scientific">Spirulina subsalsa FACHB-351</name>
    <dbReference type="NCBI Taxonomy" id="234711"/>
    <lineage>
        <taxon>Bacteria</taxon>
        <taxon>Bacillati</taxon>
        <taxon>Cyanobacteriota</taxon>
        <taxon>Cyanophyceae</taxon>
        <taxon>Spirulinales</taxon>
        <taxon>Spirulinaceae</taxon>
        <taxon>Spirulina</taxon>
    </lineage>
</organism>
<evidence type="ECO:0000256" key="4">
    <source>
        <dbReference type="ARBA" id="ARBA00023125"/>
    </source>
</evidence>
<keyword evidence="10" id="KW-0378">Hydrolase</keyword>
<dbReference type="InterPro" id="IPR011545">
    <property type="entry name" value="DEAD/DEAH_box_helicase_dom"/>
</dbReference>
<feature type="domain" description="Helicase C-terminal" evidence="9">
    <location>
        <begin position="370"/>
        <end position="524"/>
    </location>
</feature>
<comment type="catalytic activity">
    <reaction evidence="6">
        <text>Couples ATP hydrolysis with the unwinding of duplex DNA by translocating in the 3'-5' direction.</text>
        <dbReference type="EC" id="5.6.2.4"/>
    </reaction>
</comment>
<evidence type="ECO:0000256" key="5">
    <source>
        <dbReference type="ARBA" id="ARBA00023235"/>
    </source>
</evidence>
<evidence type="ECO:0000256" key="3">
    <source>
        <dbReference type="ARBA" id="ARBA00022840"/>
    </source>
</evidence>
<evidence type="ECO:0000256" key="2">
    <source>
        <dbReference type="ARBA" id="ARBA00022741"/>
    </source>
</evidence>
<dbReference type="Pfam" id="PF00271">
    <property type="entry name" value="Helicase_C"/>
    <property type="match status" value="1"/>
</dbReference>
<feature type="domain" description="Helicase ATP-binding" evidence="8">
    <location>
        <begin position="165"/>
        <end position="345"/>
    </location>
</feature>
<evidence type="ECO:0000256" key="1">
    <source>
        <dbReference type="ARBA" id="ARBA00005446"/>
    </source>
</evidence>
<dbReference type="PANTHER" id="PTHR13710">
    <property type="entry name" value="DNA HELICASE RECQ FAMILY MEMBER"/>
    <property type="match status" value="1"/>
</dbReference>
<evidence type="ECO:0000259" key="9">
    <source>
        <dbReference type="PROSITE" id="PS51194"/>
    </source>
</evidence>
<dbReference type="RefSeq" id="WP_265263755.1">
    <property type="nucleotide sequence ID" value="NZ_JAIHOM010000026.1"/>
</dbReference>
<sequence length="852" mass="97987">MTHSCQKLINLIQTGDRLPSDCPDWSETSYQRLITALNPPNPKNAPGAGDIASLVRHILRREDELQGGSPQTLKVPRFSPWPTHKEIWQKHGFDILVENSLNYVIRAHPWQPEWLDLSRRYPPDAPGFKAEERRNCEPQPGDPFLSLLGRTNYRNIGQKEAIRAVLTAPKNATLVVNLPTGSGKSLVAQLPALLASQTGGVSIVVVPTTALALDQERALSQWIDHPTAYYGDNSLEGKTRRKAMRDRICNGSQRILFTSPESLISSLAPALYKAAQLGRLRYLILDEAHMVEQWGDEFRPAFQEIPGLRRDLLRIASFQTLLLTATLTESCLETLETLFGEPGEFKVISAVQLRPEPAYWFAWCPDEETRTQRLIEAIAHLPRPLIIYTTKVEDVKRWDTELSEAGFKRYRTMTGKSSTQERCELIEQWRNQQVDLVIATSAFGLGVDQSDVRAVIHVCIPETIDRFYQEVGRGGRDGKAAISLTLHTTPDVKIAQSLNEKSYITIERGLERWQSMFSQKEPIGNDRYRIPINIPPTLREKDIDMNSEQNRAWNIRTLTLMSRSGLIEIDGEQPPKFNSLISEAELQQIWEKYRNSRVIRIRNQCHLDRQTWESKVEPVRKKGLDWAYQNLKLMKEALRPKYCLSEIFAQTYSIHPRLSSQSRTKVTVSKACGGCPHCRKVSQKPFPGIMPYPKLIWTKPQWEIGLELSRILEREKLLILFYDALDRQGWKQDGDRILKWLIEQGIRNLVIPPQSRTYFWNHLQPSQLSTGFIFYFEKYEPIKMPHIPTLIFHRGNDTIPETYLFLNHSALAPRILMLPEHTPDPSREDRKLIEIFSGRYFRLNHFLLEIGL</sequence>
<keyword evidence="2" id="KW-0547">Nucleotide-binding</keyword>
<keyword evidence="3" id="KW-0067">ATP-binding</keyword>
<comment type="caution">
    <text evidence="10">The sequence shown here is derived from an EMBL/GenBank/DDBJ whole genome shotgun (WGS) entry which is preliminary data.</text>
</comment>
<gene>
    <name evidence="10" type="ORF">K4A83_07010</name>
</gene>
<evidence type="ECO:0000313" key="11">
    <source>
        <dbReference type="Proteomes" id="UP001526426"/>
    </source>
</evidence>
<dbReference type="InterPro" id="IPR014001">
    <property type="entry name" value="Helicase_ATP-bd"/>
</dbReference>
<dbReference type="Proteomes" id="UP001526426">
    <property type="component" value="Unassembled WGS sequence"/>
</dbReference>
<dbReference type="InterPro" id="IPR001650">
    <property type="entry name" value="Helicase_C-like"/>
</dbReference>
<dbReference type="EC" id="5.6.2.4" evidence="7"/>
<dbReference type="InterPro" id="IPR027417">
    <property type="entry name" value="P-loop_NTPase"/>
</dbReference>
<proteinExistence type="inferred from homology"/>
<evidence type="ECO:0000256" key="6">
    <source>
        <dbReference type="ARBA" id="ARBA00034617"/>
    </source>
</evidence>
<dbReference type="PROSITE" id="PS51192">
    <property type="entry name" value="HELICASE_ATP_BIND_1"/>
    <property type="match status" value="1"/>
</dbReference>
<evidence type="ECO:0000313" key="10">
    <source>
        <dbReference type="EMBL" id="MCW6036021.1"/>
    </source>
</evidence>
<dbReference type="NCBIfam" id="NF041063">
    <property type="entry name" value="DpdF"/>
    <property type="match status" value="1"/>
</dbReference>
<keyword evidence="10" id="KW-0347">Helicase</keyword>
<dbReference type="EMBL" id="JAIHOM010000026">
    <property type="protein sequence ID" value="MCW6036021.1"/>
    <property type="molecule type" value="Genomic_DNA"/>
</dbReference>
<dbReference type="Gene3D" id="3.40.50.300">
    <property type="entry name" value="P-loop containing nucleotide triphosphate hydrolases"/>
    <property type="match status" value="2"/>
</dbReference>
<dbReference type="SMART" id="SM00487">
    <property type="entry name" value="DEXDc"/>
    <property type="match status" value="1"/>
</dbReference>
<comment type="similarity">
    <text evidence="1">Belongs to the helicase family. RecQ subfamily.</text>
</comment>
<dbReference type="SMART" id="SM00490">
    <property type="entry name" value="HELICc"/>
    <property type="match status" value="1"/>
</dbReference>
<evidence type="ECO:0000259" key="8">
    <source>
        <dbReference type="PROSITE" id="PS51192"/>
    </source>
</evidence>
<reference evidence="10 11" key="1">
    <citation type="submission" date="2021-08" db="EMBL/GenBank/DDBJ databases">
        <title>Draft genome sequence of Spirulina subsalsa with high tolerance to salinity and hype-accumulation of phycocyanin.</title>
        <authorList>
            <person name="Pei H."/>
            <person name="Jiang L."/>
        </authorList>
    </citation>
    <scope>NUCLEOTIDE SEQUENCE [LARGE SCALE GENOMIC DNA]</scope>
    <source>
        <strain evidence="10 11">FACHB-351</strain>
    </source>
</reference>
<dbReference type="GO" id="GO:0004386">
    <property type="term" value="F:helicase activity"/>
    <property type="evidence" value="ECO:0007669"/>
    <property type="project" value="UniProtKB-KW"/>
</dbReference>
<keyword evidence="5" id="KW-0413">Isomerase</keyword>
<dbReference type="SUPFAM" id="SSF52540">
    <property type="entry name" value="P-loop containing nucleoside triphosphate hydrolases"/>
    <property type="match status" value="1"/>
</dbReference>
<accession>A0ABT3L3E2</accession>
<name>A0ABT3L3E2_9CYAN</name>
<evidence type="ECO:0000256" key="7">
    <source>
        <dbReference type="ARBA" id="ARBA00034808"/>
    </source>
</evidence>